<protein>
    <submittedName>
        <fullName evidence="2">Cleavage and polyadenylation specificity factor subunit 1</fullName>
    </submittedName>
</protein>
<sequence length="1404" mass="159188">MHTVVGETDVETSIHLTDFLAPVTAISKVRLPGFQFDAIITCFDDAKVSIQYISPAKRDLEIVSLHEIHQDILSSVFQKSYAKDFVAGDPEGRCVIALVRDSFFMVIPIPEKLNSEFFDEYVEEHQHLIKRQKPRLSNYEIKLHDLDKKFHNVADFIIPSGQYVPTVIIMYEPKKTTAGRAAMEYDTFCVAAISFDLKERQSAITWQVQGLPMSLQKMIHIPEPVNGVLLCGVNELIYLHQYAPGYGVRLNSNAGDYSKYYLHQTNIKTVLDGVVVSLLSPYEILLGSRMGELFIATIDTDAMNSVRSISVQKVSDIPIPSSIINLSRGFLFVTSLVNNSALYSYTKRSRSKILPSLEEITKAGPIDLGQLDQIDPNHDEYNKALSHYFYGETEEEVAILEAPIKEQEYIFDLIQSLLNTAPFNKVVPCVAEEIDDAFKSQLKEQVFDMAAATGHENDGKLLFMERTVRPHIGSSIPLKGISSCYTAGRLGDANLSHRYVFLSREMNTVVLDSTKNLSEHHTTPFCLTEGTIMAGDLHHGTVACQISVHRILLVMDHKLHEEILVDTENELFVIDAVICDPYVAVLLSDSTLIVLYIRIDENNEVKADKLNADTVYQSSDLKASCFTIYQDKSGLFVQRKSDNSNALPKSIIIDDLDDRSLNDNVPENADEISNYFYHTKKINHLSRESNVEKNRRLRTSIIDNEFDNWQPQIDSIVRNPNEVYPSYFLIVAKEDGSLYFFSMPSFEIVFVAPNAASLWTTLVDDPRFAKYNSTFGFQTFEEPKPKRPKPMAADGIRALQACKICEISLYGTGPNGSRPILGLLVDDTITFYEAFPFDNFLDNHLMIRFKKIDRSVCVRRQPYIIDDNRQPVETISIGSKVRSRYMNFVPKMGTMENVIIAIGGYPTVLFVGTCGVFQHQFSIDGEIKGFCYLCTPSIAHGFVYVKDDMIRIGETSTRFPEVQYDTPYPCRIVPIGSNIIDITFIFPFNLFAIATSVSEEYSSIWSVNNDEHQEQECEVDDGFVLPRRHKFSLRLFTREDYQFIPNTDLEFKDFENILCVEEVIVSTLGSKTGLMNYLAIGTAFNMGEEVPARGRLLIYEIIEVVPEIGLPTTRFKLKSLAELDQKGPVTSISSTEGILMVAIGQRVFIYTIKDEGLVANSFLDLNFYVTQICPLRSIALCVDMFESVHLLRYQKDFKVLSKVATDDRKIHPRPHRVDFVVNNQNVAIVMGDMEKNLLVFEHDPESMESKNSQRLLVKGGIRNGVTVTNFVRVHAHVSDSMVSRRQKTYNAHSTMFSTKEGSWGFVRAVPERSYRRLFMLQNFIENQFQQTGGLNTRGCRIVRPQATGSETSFTNAKQLIDGDLLMQFFGLDVHDKDELSRRLGTTKYQIIDDLIELTRIVRHF</sequence>
<accession>A0AC34FL38</accession>
<name>A0AC34FL38_9BILA</name>
<proteinExistence type="predicted"/>
<reference evidence="2" key="1">
    <citation type="submission" date="2022-11" db="UniProtKB">
        <authorList>
            <consortium name="WormBaseParasite"/>
        </authorList>
    </citation>
    <scope>IDENTIFICATION</scope>
</reference>
<evidence type="ECO:0000313" key="2">
    <source>
        <dbReference type="WBParaSite" id="ES5_v2.g18023.t1"/>
    </source>
</evidence>
<organism evidence="1 2">
    <name type="scientific">Panagrolaimus sp. ES5</name>
    <dbReference type="NCBI Taxonomy" id="591445"/>
    <lineage>
        <taxon>Eukaryota</taxon>
        <taxon>Metazoa</taxon>
        <taxon>Ecdysozoa</taxon>
        <taxon>Nematoda</taxon>
        <taxon>Chromadorea</taxon>
        <taxon>Rhabditida</taxon>
        <taxon>Tylenchina</taxon>
        <taxon>Panagrolaimomorpha</taxon>
        <taxon>Panagrolaimoidea</taxon>
        <taxon>Panagrolaimidae</taxon>
        <taxon>Panagrolaimus</taxon>
    </lineage>
</organism>
<evidence type="ECO:0000313" key="1">
    <source>
        <dbReference type="Proteomes" id="UP000887579"/>
    </source>
</evidence>
<dbReference type="WBParaSite" id="ES5_v2.g18023.t1">
    <property type="protein sequence ID" value="ES5_v2.g18023.t1"/>
    <property type="gene ID" value="ES5_v2.g18023"/>
</dbReference>
<dbReference type="Proteomes" id="UP000887579">
    <property type="component" value="Unplaced"/>
</dbReference>